<evidence type="ECO:0000313" key="6">
    <source>
        <dbReference type="Proteomes" id="UP001165085"/>
    </source>
</evidence>
<dbReference type="PROSITE" id="PS50271">
    <property type="entry name" value="ZF_UBP"/>
    <property type="match status" value="1"/>
</dbReference>
<keyword evidence="1" id="KW-0862">Zinc</keyword>
<dbReference type="InterPro" id="IPR013083">
    <property type="entry name" value="Znf_RING/FYVE/PHD"/>
</dbReference>
<keyword evidence="1" id="KW-0863">Zinc-finger</keyword>
<name>A0A9W7AF83_9STRA</name>
<proteinExistence type="predicted"/>
<evidence type="ECO:0000256" key="2">
    <source>
        <dbReference type="SAM" id="Coils"/>
    </source>
</evidence>
<feature type="coiled-coil region" evidence="2">
    <location>
        <begin position="131"/>
        <end position="165"/>
    </location>
</feature>
<keyword evidence="2" id="KW-0175">Coiled coil</keyword>
<accession>A0A9W7AF83</accession>
<sequence>MQGREGGECGECGGRKSLWVCLTCGFLGCGRYESAHSLSHYKKTGHPWSFELGGGRVWDYGRDGFRHKIRLGRCEGKVEEGRRVGKKNEEVREEFQGMLESVLEGQRVWGEQEVERVERGLVKELRGRDWSGEEEEERRRLKESIERMEVEEKEMSSKVSKLRSTSILVREKSQKLLLEQKSYSSSIKSLRETASKEKEDLKVRVGELELQVEELTNFIGMQRKIESSGAGGGDVLGTIGGEEDKKVKRKGKKKK</sequence>
<keyword evidence="1" id="KW-0479">Metal-binding</keyword>
<dbReference type="AlphaFoldDB" id="A0A9W7AF83"/>
<dbReference type="Gene3D" id="3.30.40.10">
    <property type="entry name" value="Zinc/RING finger domain, C3HC4 (zinc finger)"/>
    <property type="match status" value="1"/>
</dbReference>
<dbReference type="GO" id="GO:0008270">
    <property type="term" value="F:zinc ion binding"/>
    <property type="evidence" value="ECO:0007669"/>
    <property type="project" value="UniProtKB-KW"/>
</dbReference>
<protein>
    <recommendedName>
        <fullName evidence="4">UBP-type domain-containing protein</fullName>
    </recommendedName>
</protein>
<dbReference type="GO" id="GO:0016567">
    <property type="term" value="P:protein ubiquitination"/>
    <property type="evidence" value="ECO:0007669"/>
    <property type="project" value="TreeGrafter"/>
</dbReference>
<gene>
    <name evidence="5" type="ORF">TrST_g10478</name>
</gene>
<comment type="caution">
    <text evidence="5">The sequence shown here is derived from an EMBL/GenBank/DDBJ whole genome shotgun (WGS) entry which is preliminary data.</text>
</comment>
<keyword evidence="6" id="KW-1185">Reference proteome</keyword>
<evidence type="ECO:0000313" key="5">
    <source>
        <dbReference type="EMBL" id="GMH71202.1"/>
    </source>
</evidence>
<feature type="region of interest" description="Disordered" evidence="3">
    <location>
        <begin position="224"/>
        <end position="255"/>
    </location>
</feature>
<dbReference type="PANTHER" id="PTHR24007">
    <property type="entry name" value="BRCA1-ASSOCIATED PROTEIN"/>
    <property type="match status" value="1"/>
</dbReference>
<dbReference type="Pfam" id="PF02148">
    <property type="entry name" value="zf-UBP"/>
    <property type="match status" value="1"/>
</dbReference>
<feature type="domain" description="UBP-type" evidence="4">
    <location>
        <begin position="1"/>
        <end position="85"/>
    </location>
</feature>
<dbReference type="GO" id="GO:0061630">
    <property type="term" value="F:ubiquitin protein ligase activity"/>
    <property type="evidence" value="ECO:0007669"/>
    <property type="project" value="TreeGrafter"/>
</dbReference>
<feature type="compositionally biased region" description="Gly residues" evidence="3">
    <location>
        <begin position="229"/>
        <end position="240"/>
    </location>
</feature>
<dbReference type="InterPro" id="IPR001607">
    <property type="entry name" value="Znf_UBP"/>
</dbReference>
<dbReference type="OrthoDB" id="273556at2759"/>
<evidence type="ECO:0000256" key="3">
    <source>
        <dbReference type="SAM" id="MobiDB-lite"/>
    </source>
</evidence>
<feature type="coiled-coil region" evidence="2">
    <location>
        <begin position="191"/>
        <end position="218"/>
    </location>
</feature>
<evidence type="ECO:0000259" key="4">
    <source>
        <dbReference type="PROSITE" id="PS50271"/>
    </source>
</evidence>
<reference evidence="6" key="1">
    <citation type="journal article" date="2023" name="Commun. Biol.">
        <title>Genome analysis of Parmales, the sister group of diatoms, reveals the evolutionary specialization of diatoms from phago-mixotrophs to photoautotrophs.</title>
        <authorList>
            <person name="Ban H."/>
            <person name="Sato S."/>
            <person name="Yoshikawa S."/>
            <person name="Yamada K."/>
            <person name="Nakamura Y."/>
            <person name="Ichinomiya M."/>
            <person name="Sato N."/>
            <person name="Blanc-Mathieu R."/>
            <person name="Endo H."/>
            <person name="Kuwata A."/>
            <person name="Ogata H."/>
        </authorList>
    </citation>
    <scope>NUCLEOTIDE SEQUENCE [LARGE SCALE GENOMIC DNA]</scope>
    <source>
        <strain evidence="6">NIES 3701</strain>
    </source>
</reference>
<dbReference type="GO" id="GO:0005737">
    <property type="term" value="C:cytoplasm"/>
    <property type="evidence" value="ECO:0007669"/>
    <property type="project" value="TreeGrafter"/>
</dbReference>
<dbReference type="GO" id="GO:0007265">
    <property type="term" value="P:Ras protein signal transduction"/>
    <property type="evidence" value="ECO:0007669"/>
    <property type="project" value="TreeGrafter"/>
</dbReference>
<dbReference type="EMBL" id="BRXY01000146">
    <property type="protein sequence ID" value="GMH71202.1"/>
    <property type="molecule type" value="Genomic_DNA"/>
</dbReference>
<dbReference type="Proteomes" id="UP001165085">
    <property type="component" value="Unassembled WGS sequence"/>
</dbReference>
<dbReference type="PROSITE" id="PS51257">
    <property type="entry name" value="PROKAR_LIPOPROTEIN"/>
    <property type="match status" value="1"/>
</dbReference>
<dbReference type="SMART" id="SM00290">
    <property type="entry name" value="ZnF_UBP"/>
    <property type="match status" value="1"/>
</dbReference>
<dbReference type="PANTHER" id="PTHR24007:SF7">
    <property type="entry name" value="BRCA1-ASSOCIATED PROTEIN"/>
    <property type="match status" value="1"/>
</dbReference>
<dbReference type="SUPFAM" id="SSF57850">
    <property type="entry name" value="RING/U-box"/>
    <property type="match status" value="1"/>
</dbReference>
<organism evidence="5 6">
    <name type="scientific">Triparma strigata</name>
    <dbReference type="NCBI Taxonomy" id="1606541"/>
    <lineage>
        <taxon>Eukaryota</taxon>
        <taxon>Sar</taxon>
        <taxon>Stramenopiles</taxon>
        <taxon>Ochrophyta</taxon>
        <taxon>Bolidophyceae</taxon>
        <taxon>Parmales</taxon>
        <taxon>Triparmaceae</taxon>
        <taxon>Triparma</taxon>
    </lineage>
</organism>
<evidence type="ECO:0000256" key="1">
    <source>
        <dbReference type="PROSITE-ProRule" id="PRU00502"/>
    </source>
</evidence>